<organism evidence="1 2">
    <name type="scientific">Pradoshia eiseniae</name>
    <dbReference type="NCBI Taxonomy" id="2064768"/>
    <lineage>
        <taxon>Bacteria</taxon>
        <taxon>Bacillati</taxon>
        <taxon>Bacillota</taxon>
        <taxon>Bacilli</taxon>
        <taxon>Bacillales</taxon>
        <taxon>Bacillaceae</taxon>
        <taxon>Pradoshia</taxon>
    </lineage>
</organism>
<dbReference type="OrthoDB" id="2619877at2"/>
<comment type="caution">
    <text evidence="1">The sequence shown here is derived from an EMBL/GenBank/DDBJ whole genome shotgun (WGS) entry which is preliminary data.</text>
</comment>
<proteinExistence type="predicted"/>
<evidence type="ECO:0000313" key="1">
    <source>
        <dbReference type="EMBL" id="PQD95621.1"/>
    </source>
</evidence>
<protein>
    <submittedName>
        <fullName evidence="1">Uncharacterized protein</fullName>
    </submittedName>
</protein>
<dbReference type="EMBL" id="PKOZ01000003">
    <property type="protein sequence ID" value="PQD95621.1"/>
    <property type="molecule type" value="Genomic_DNA"/>
</dbReference>
<dbReference type="AlphaFoldDB" id="A0A2S7N0K6"/>
<reference evidence="1 2" key="1">
    <citation type="submission" date="2017-12" db="EMBL/GenBank/DDBJ databases">
        <title>Taxonomic description and draft genome of Pradoshia cofamensis Gen. nov., sp. nov., a thermotolerant bacillale isolated from anterior gut of earthworm Eisenia fetida.</title>
        <authorList>
            <person name="Saha T."/>
            <person name="Chakraborty R."/>
        </authorList>
    </citation>
    <scope>NUCLEOTIDE SEQUENCE [LARGE SCALE GENOMIC DNA]</scope>
    <source>
        <strain evidence="1 2">EAG3</strain>
    </source>
</reference>
<dbReference type="Proteomes" id="UP000239663">
    <property type="component" value="Unassembled WGS sequence"/>
</dbReference>
<evidence type="ECO:0000313" key="2">
    <source>
        <dbReference type="Proteomes" id="UP000239663"/>
    </source>
</evidence>
<gene>
    <name evidence="1" type="ORF">CYL18_06925</name>
</gene>
<keyword evidence="2" id="KW-1185">Reference proteome</keyword>
<name>A0A2S7N0K6_9BACI</name>
<accession>A0A2S7N0K6</accession>
<sequence>MGVFINIYSVKHIGTEKYAKTFFELLNQYGLNIEKIGLFEPVRKPFTMNEAIQMWTLEEPGIYDRTIDEMIGKYGSMLGRSKGYWFSTTWWLHPTDLMLNDVTVYMNKKVFNQIKHDIQALFEDLVDCFEAVYGYVTEAEAKDRQHITGTLTN</sequence>
<dbReference type="RefSeq" id="WP_104848768.1">
    <property type="nucleotide sequence ID" value="NZ_PKOZ01000003.1"/>
</dbReference>